<evidence type="ECO:0000313" key="6">
    <source>
        <dbReference type="EnsemblMetazoa" id="CapteP205745"/>
    </source>
</evidence>
<dbReference type="GO" id="GO:0032222">
    <property type="term" value="P:regulation of synaptic transmission, cholinergic"/>
    <property type="evidence" value="ECO:0007669"/>
    <property type="project" value="InterPro"/>
</dbReference>
<dbReference type="SUPFAM" id="SSF57625">
    <property type="entry name" value="Invertebrate chitin-binding proteins"/>
    <property type="match status" value="1"/>
</dbReference>
<reference evidence="6" key="3">
    <citation type="submission" date="2015-06" db="UniProtKB">
        <authorList>
            <consortium name="EnsemblMetazoa"/>
        </authorList>
    </citation>
    <scope>IDENTIFICATION</scope>
</reference>
<dbReference type="GO" id="GO:0030431">
    <property type="term" value="P:sleep"/>
    <property type="evidence" value="ECO:0007669"/>
    <property type="project" value="InterPro"/>
</dbReference>
<organism evidence="5">
    <name type="scientific">Capitella teleta</name>
    <name type="common">Polychaete worm</name>
    <dbReference type="NCBI Taxonomy" id="283909"/>
    <lineage>
        <taxon>Eukaryota</taxon>
        <taxon>Metazoa</taxon>
        <taxon>Spiralia</taxon>
        <taxon>Lophotrochozoa</taxon>
        <taxon>Annelida</taxon>
        <taxon>Polychaeta</taxon>
        <taxon>Sedentaria</taxon>
        <taxon>Scolecida</taxon>
        <taxon>Capitellidae</taxon>
        <taxon>Capitella</taxon>
    </lineage>
</organism>
<dbReference type="OrthoDB" id="6046955at2759"/>
<dbReference type="GO" id="GO:0005576">
    <property type="term" value="C:extracellular region"/>
    <property type="evidence" value="ECO:0007669"/>
    <property type="project" value="InterPro"/>
</dbReference>
<dbReference type="PROSITE" id="PS50940">
    <property type="entry name" value="CHIT_BIND_II"/>
    <property type="match status" value="1"/>
</dbReference>
<protein>
    <recommendedName>
        <fullName evidence="4">Chitin-binding type-2 domain-containing protein</fullName>
    </recommendedName>
</protein>
<dbReference type="EMBL" id="KB307841">
    <property type="protein sequence ID" value="ELT98540.1"/>
    <property type="molecule type" value="Genomic_DNA"/>
</dbReference>
<sequence length="479" mass="54990">MDKPRGDSMPDPERPTNGREIVGRTSFGCENRGCCLTMEKFVAIVLVFLGLTVGGNSAQDNRCYECTSYMKQCEDEVDPTSNIVFKTACKSKCYARIGEDGAIYRGCFSYFEDATGLDFGYTGCHNQTWNNKNLVWCLCDSDLCNGQSFRRMQSKINSYSDYSPNQNYDGAEKYAEADYIHDNQDTKLMPNSYAKEGSVDDTYQEPHMKLWESGYGDAYKSYGSQESHYDTARTEQDDYNNAPYSIGQQYSRNDDVRESYGYKPERDAYVGGHVGYEQNSKLEVDEEENSSKVSPELASQIRCSKTGYYQNPHDCRQFIACLMDPHGNAPIMHLMRCPSGLVFDNRKKICLTHSSTCNTGDDYYEYEEVNNNEYELNPYANEVKSYANEVTDDLYAKNEPRDSVQLNYESKLYDSKKKVDTTGFVQSGGEDKYENQGSYVNDRQNYVNDVSYDQRYNTDYEMYEDQYDNSIYNARPQNN</sequence>
<dbReference type="SMART" id="SM00494">
    <property type="entry name" value="ChtBD2"/>
    <property type="match status" value="1"/>
</dbReference>
<evidence type="ECO:0000313" key="7">
    <source>
        <dbReference type="Proteomes" id="UP000014760"/>
    </source>
</evidence>
<evidence type="ECO:0000313" key="5">
    <source>
        <dbReference type="EMBL" id="ELT98540.1"/>
    </source>
</evidence>
<gene>
    <name evidence="5" type="ORF">CAPTEDRAFT_205745</name>
</gene>
<name>R7U5V7_CAPTE</name>
<dbReference type="Proteomes" id="UP000014760">
    <property type="component" value="Unassembled WGS sequence"/>
</dbReference>
<keyword evidence="7" id="KW-1185">Reference proteome</keyword>
<dbReference type="HOGENOM" id="CLU_570174_0_0_1"/>
<dbReference type="InterPro" id="IPR036508">
    <property type="entry name" value="Chitin-bd_dom_sf"/>
</dbReference>
<feature type="region of interest" description="Disordered" evidence="3">
    <location>
        <begin position="226"/>
        <end position="247"/>
    </location>
</feature>
<dbReference type="InterPro" id="IPR031424">
    <property type="entry name" value="QVR-like"/>
</dbReference>
<keyword evidence="1" id="KW-0732">Signal</keyword>
<evidence type="ECO:0000259" key="4">
    <source>
        <dbReference type="PROSITE" id="PS50940"/>
    </source>
</evidence>
<feature type="compositionally biased region" description="Basic and acidic residues" evidence="3">
    <location>
        <begin position="227"/>
        <end position="236"/>
    </location>
</feature>
<dbReference type="EMBL" id="AMQN01010443">
    <property type="status" value="NOT_ANNOTATED_CDS"/>
    <property type="molecule type" value="Genomic_DNA"/>
</dbReference>
<accession>R7U5V7</accession>
<reference evidence="5 7" key="2">
    <citation type="journal article" date="2013" name="Nature">
        <title>Insights into bilaterian evolution from three spiralian genomes.</title>
        <authorList>
            <person name="Simakov O."/>
            <person name="Marletaz F."/>
            <person name="Cho S.J."/>
            <person name="Edsinger-Gonzales E."/>
            <person name="Havlak P."/>
            <person name="Hellsten U."/>
            <person name="Kuo D.H."/>
            <person name="Larsson T."/>
            <person name="Lv J."/>
            <person name="Arendt D."/>
            <person name="Savage R."/>
            <person name="Osoegawa K."/>
            <person name="de Jong P."/>
            <person name="Grimwood J."/>
            <person name="Chapman J.A."/>
            <person name="Shapiro H."/>
            <person name="Aerts A."/>
            <person name="Otillar R.P."/>
            <person name="Terry A.Y."/>
            <person name="Boore J.L."/>
            <person name="Grigoriev I.V."/>
            <person name="Lindberg D.R."/>
            <person name="Seaver E.C."/>
            <person name="Weisblat D.A."/>
            <person name="Putnam N.H."/>
            <person name="Rokhsar D.S."/>
        </authorList>
    </citation>
    <scope>NUCLEOTIDE SEQUENCE</scope>
    <source>
        <strain evidence="5 7">I ESC-2004</strain>
    </source>
</reference>
<reference evidence="7" key="1">
    <citation type="submission" date="2012-12" db="EMBL/GenBank/DDBJ databases">
        <authorList>
            <person name="Hellsten U."/>
            <person name="Grimwood J."/>
            <person name="Chapman J.A."/>
            <person name="Shapiro H."/>
            <person name="Aerts A."/>
            <person name="Otillar R.P."/>
            <person name="Terry A.Y."/>
            <person name="Boore J.L."/>
            <person name="Simakov O."/>
            <person name="Marletaz F."/>
            <person name="Cho S.-J."/>
            <person name="Edsinger-Gonzales E."/>
            <person name="Havlak P."/>
            <person name="Kuo D.-H."/>
            <person name="Larsson T."/>
            <person name="Lv J."/>
            <person name="Arendt D."/>
            <person name="Savage R."/>
            <person name="Osoegawa K."/>
            <person name="de Jong P."/>
            <person name="Lindberg D.R."/>
            <person name="Seaver E.C."/>
            <person name="Weisblat D.A."/>
            <person name="Putnam N.H."/>
            <person name="Grigoriev I.V."/>
            <person name="Rokhsar D.S."/>
        </authorList>
    </citation>
    <scope>NUCLEOTIDE SEQUENCE</scope>
    <source>
        <strain evidence="7">I ESC-2004</strain>
    </source>
</reference>
<evidence type="ECO:0000256" key="3">
    <source>
        <dbReference type="SAM" id="MobiDB-lite"/>
    </source>
</evidence>
<dbReference type="GO" id="GO:0008061">
    <property type="term" value="F:chitin binding"/>
    <property type="evidence" value="ECO:0007669"/>
    <property type="project" value="InterPro"/>
</dbReference>
<evidence type="ECO:0000256" key="1">
    <source>
        <dbReference type="ARBA" id="ARBA00022729"/>
    </source>
</evidence>
<dbReference type="InterPro" id="IPR002557">
    <property type="entry name" value="Chitin-bd_dom"/>
</dbReference>
<dbReference type="Gene3D" id="2.170.140.10">
    <property type="entry name" value="Chitin binding domain"/>
    <property type="match status" value="1"/>
</dbReference>
<feature type="domain" description="Chitin-binding type-2" evidence="4">
    <location>
        <begin position="300"/>
        <end position="359"/>
    </location>
</feature>
<dbReference type="Pfam" id="PF17064">
    <property type="entry name" value="QVR"/>
    <property type="match status" value="1"/>
</dbReference>
<evidence type="ECO:0000256" key="2">
    <source>
        <dbReference type="ARBA" id="ARBA00023180"/>
    </source>
</evidence>
<proteinExistence type="predicted"/>
<keyword evidence="2" id="KW-0325">Glycoprotein</keyword>
<dbReference type="Pfam" id="PF01607">
    <property type="entry name" value="CBM_14"/>
    <property type="match status" value="1"/>
</dbReference>
<dbReference type="AlphaFoldDB" id="R7U5V7"/>
<dbReference type="EnsemblMetazoa" id="CapteT205745">
    <property type="protein sequence ID" value="CapteP205745"/>
    <property type="gene ID" value="CapteG205745"/>
</dbReference>